<sequence length="80" mass="8729">MVGTLAGYVLSVKDLRLLERASKEEKTEVERKLRELEAMGTVPFLKGAKGGVEIVAICRGMELEGVLCLDSLSLVGIRRP</sequence>
<accession>A0A0F2LK97</accession>
<evidence type="ECO:0000313" key="1">
    <source>
        <dbReference type="EMBL" id="KJR77947.1"/>
    </source>
</evidence>
<organism evidence="1">
    <name type="scientific">Candidatus Aramenus sulfurataquae</name>
    <dbReference type="NCBI Taxonomy" id="1326980"/>
    <lineage>
        <taxon>Archaea</taxon>
        <taxon>Thermoproteota</taxon>
        <taxon>Thermoprotei</taxon>
        <taxon>Sulfolobales</taxon>
        <taxon>Sulfolobaceae</taxon>
        <taxon>Candidatus Aramenus</taxon>
    </lineage>
</organism>
<reference evidence="1" key="1">
    <citation type="submission" date="2015-03" db="EMBL/GenBank/DDBJ databases">
        <title>Metagenome Sequencing of an Archaeal-Dominated Microbial Community from a Hot Spring at the Los Azufres Geothermal Field, Mexico.</title>
        <authorList>
            <person name="Servin-Garciduenas L.E."/>
            <person name="Martinez-Romero E."/>
        </authorList>
    </citation>
    <scope>NUCLEOTIDE SEQUENCE [LARGE SCALE GENOMIC DNA]</scope>
    <source>
        <strain evidence="1">AZ1-454</strain>
    </source>
</reference>
<gene>
    <name evidence="1" type="ORF">TQ35_09870</name>
</gene>
<name>A0A0F2LK97_9CREN</name>
<proteinExistence type="predicted"/>
<protein>
    <submittedName>
        <fullName evidence="1">Uncharacterized protein</fullName>
    </submittedName>
</protein>
<dbReference type="AlphaFoldDB" id="A0A0F2LK97"/>
<comment type="caution">
    <text evidence="1">The sequence shown here is derived from an EMBL/GenBank/DDBJ whole genome shotgun (WGS) entry which is preliminary data.</text>
</comment>
<dbReference type="EMBL" id="JZWS01000298">
    <property type="protein sequence ID" value="KJR77947.1"/>
    <property type="molecule type" value="Genomic_DNA"/>
</dbReference>